<dbReference type="Proteomes" id="UP000543556">
    <property type="component" value="Unassembled WGS sequence"/>
</dbReference>
<dbReference type="EMBL" id="JAAMFM010000034">
    <property type="protein sequence ID" value="NVM96561.1"/>
    <property type="molecule type" value="Genomic_DNA"/>
</dbReference>
<evidence type="ECO:0000313" key="3">
    <source>
        <dbReference type="Proteomes" id="UP000543556"/>
    </source>
</evidence>
<protein>
    <submittedName>
        <fullName evidence="2">DUF305 domain-containing protein</fullName>
    </submittedName>
</protein>
<evidence type="ECO:0000313" key="2">
    <source>
        <dbReference type="EMBL" id="NVM96561.1"/>
    </source>
</evidence>
<keyword evidence="3" id="KW-1185">Reference proteome</keyword>
<accession>A0A7Y7IJE0</accession>
<name>A0A7Y7IJE0_9MICC</name>
<dbReference type="AlphaFoldDB" id="A0A7Y7IJE0"/>
<dbReference type="InterPro" id="IPR012347">
    <property type="entry name" value="Ferritin-like"/>
</dbReference>
<proteinExistence type="predicted"/>
<comment type="caution">
    <text evidence="2">The sequence shown here is derived from an EMBL/GenBank/DDBJ whole genome shotgun (WGS) entry which is preliminary data.</text>
</comment>
<organism evidence="2 3">
    <name type="scientific">Arthrobacter wenxiniae</name>
    <dbReference type="NCBI Taxonomy" id="2713570"/>
    <lineage>
        <taxon>Bacteria</taxon>
        <taxon>Bacillati</taxon>
        <taxon>Actinomycetota</taxon>
        <taxon>Actinomycetes</taxon>
        <taxon>Micrococcales</taxon>
        <taxon>Micrococcaceae</taxon>
        <taxon>Arthrobacter</taxon>
    </lineage>
</organism>
<feature type="domain" description="DUF305" evidence="1">
    <location>
        <begin position="26"/>
        <end position="79"/>
    </location>
</feature>
<sequence>MAVHGACVLSFGVGAVSVSPSGTIAKPADVMFAQMMANHEGAVEMATTEVGGGTNADAVVLAKGIVAPQETEIKAMKHLPAAL</sequence>
<dbReference type="Pfam" id="PF03713">
    <property type="entry name" value="DUF305"/>
    <property type="match status" value="1"/>
</dbReference>
<dbReference type="InterPro" id="IPR005183">
    <property type="entry name" value="DUF305_CopM-like"/>
</dbReference>
<evidence type="ECO:0000259" key="1">
    <source>
        <dbReference type="Pfam" id="PF03713"/>
    </source>
</evidence>
<dbReference type="Gene3D" id="1.20.1260.10">
    <property type="match status" value="1"/>
</dbReference>
<gene>
    <name evidence="2" type="ORF">G6034_16940</name>
</gene>
<dbReference type="RefSeq" id="WP_176636281.1">
    <property type="nucleotide sequence ID" value="NZ_JAAMFM010000034.1"/>
</dbReference>
<reference evidence="2 3" key="1">
    <citation type="submission" date="2020-02" db="EMBL/GenBank/DDBJ databases">
        <title>Genome sequence of strain AETb3-4.</title>
        <authorList>
            <person name="Gao J."/>
            <person name="Zhang X."/>
        </authorList>
    </citation>
    <scope>NUCLEOTIDE SEQUENCE [LARGE SCALE GENOMIC DNA]</scope>
    <source>
        <strain evidence="2 3">AETb3-4</strain>
    </source>
</reference>